<reference evidence="1 2" key="1">
    <citation type="journal article" date="2021" name="Sci. Rep.">
        <title>The distribution of antibiotic resistance genes in chicken gut microbiota commensals.</title>
        <authorList>
            <person name="Juricova H."/>
            <person name="Matiasovicova J."/>
            <person name="Kubasova T."/>
            <person name="Cejkova D."/>
            <person name="Rychlik I."/>
        </authorList>
    </citation>
    <scope>NUCLEOTIDE SEQUENCE [LARGE SCALE GENOMIC DNA]</scope>
    <source>
        <strain evidence="1 2">An801</strain>
    </source>
</reference>
<proteinExistence type="predicted"/>
<sequence>MATFTELQAYYRILHEAFIKEKESYHFNHDRSHNATVMQFMFDNSTEINMFCGQLSVLREDFYNHITEDSTSIKEAVINSLNKYLEHKDSKFSIIIEDYSDDIFKNLICKDLFTRKIKEGQIRLYQLNEDFSFKEDINHFCYTDTKITRFEEDKTQHSAICIFHNEKYYSLMKKNFNILLSIAKEIN</sequence>
<name>A0ABS2EWJ3_9BACE</name>
<gene>
    <name evidence="1" type="ORF">H6A31_10285</name>
</gene>
<keyword evidence="2" id="KW-1185">Reference proteome</keyword>
<evidence type="ECO:0000313" key="2">
    <source>
        <dbReference type="Proteomes" id="UP000703295"/>
    </source>
</evidence>
<organism evidence="1 2">
    <name type="scientific">Bacteroides mediterraneensis</name>
    <dbReference type="NCBI Taxonomy" id="1841856"/>
    <lineage>
        <taxon>Bacteria</taxon>
        <taxon>Pseudomonadati</taxon>
        <taxon>Bacteroidota</taxon>
        <taxon>Bacteroidia</taxon>
        <taxon>Bacteroidales</taxon>
        <taxon>Bacteroidaceae</taxon>
        <taxon>Bacteroides</taxon>
    </lineage>
</organism>
<evidence type="ECO:0000313" key="1">
    <source>
        <dbReference type="EMBL" id="MBM6759061.1"/>
    </source>
</evidence>
<comment type="caution">
    <text evidence="1">The sequence shown here is derived from an EMBL/GenBank/DDBJ whole genome shotgun (WGS) entry which is preliminary data.</text>
</comment>
<dbReference type="RefSeq" id="WP_204476230.1">
    <property type="nucleotide sequence ID" value="NZ_JACJJW010000027.1"/>
</dbReference>
<dbReference type="Proteomes" id="UP000703295">
    <property type="component" value="Unassembled WGS sequence"/>
</dbReference>
<accession>A0ABS2EWJ3</accession>
<protein>
    <submittedName>
        <fullName evidence="1">Uncharacterized protein</fullName>
    </submittedName>
</protein>
<dbReference type="EMBL" id="JACJJW010000027">
    <property type="protein sequence ID" value="MBM6759061.1"/>
    <property type="molecule type" value="Genomic_DNA"/>
</dbReference>